<dbReference type="GO" id="GO:0016887">
    <property type="term" value="F:ATP hydrolysis activity"/>
    <property type="evidence" value="ECO:0007669"/>
    <property type="project" value="InterPro"/>
</dbReference>
<evidence type="ECO:0000256" key="3">
    <source>
        <dbReference type="ARBA" id="ARBA00022840"/>
    </source>
</evidence>
<dbReference type="InterPro" id="IPR050093">
    <property type="entry name" value="ABC_SmlMolc_Importer"/>
</dbReference>
<dbReference type="Proteomes" id="UP000304912">
    <property type="component" value="Chromosome"/>
</dbReference>
<gene>
    <name evidence="5" type="ORF">FBQ74_09985</name>
</gene>
<evidence type="ECO:0000313" key="6">
    <source>
        <dbReference type="Proteomes" id="UP000304912"/>
    </source>
</evidence>
<dbReference type="GO" id="GO:0005524">
    <property type="term" value="F:ATP binding"/>
    <property type="evidence" value="ECO:0007669"/>
    <property type="project" value="UniProtKB-KW"/>
</dbReference>
<keyword evidence="2" id="KW-0547">Nucleotide-binding</keyword>
<dbReference type="PANTHER" id="PTHR42781:SF4">
    <property type="entry name" value="SPERMIDINE_PUTRESCINE IMPORT ATP-BINDING PROTEIN POTA"/>
    <property type="match status" value="1"/>
</dbReference>
<accession>A0A5B7YK91</accession>
<evidence type="ECO:0000256" key="2">
    <source>
        <dbReference type="ARBA" id="ARBA00022741"/>
    </source>
</evidence>
<dbReference type="PANTHER" id="PTHR42781">
    <property type="entry name" value="SPERMIDINE/PUTRESCINE IMPORT ATP-BINDING PROTEIN POTA"/>
    <property type="match status" value="1"/>
</dbReference>
<dbReference type="PROSITE" id="PS00211">
    <property type="entry name" value="ABC_TRANSPORTER_1"/>
    <property type="match status" value="1"/>
</dbReference>
<dbReference type="InterPro" id="IPR027417">
    <property type="entry name" value="P-loop_NTPase"/>
</dbReference>
<dbReference type="AlphaFoldDB" id="A0A5B7YK91"/>
<evidence type="ECO:0000313" key="5">
    <source>
        <dbReference type="EMBL" id="QCZ95199.1"/>
    </source>
</evidence>
<reference evidence="5 6" key="1">
    <citation type="submission" date="2019-04" db="EMBL/GenBank/DDBJ databases">
        <title>Salinimonas iocasae sp. nov., a halophilic bacterium isolated from the outer tube casing of tubeworms in Okinawa Trough.</title>
        <authorList>
            <person name="Zhang H."/>
            <person name="Wang H."/>
            <person name="Li C."/>
        </authorList>
    </citation>
    <scope>NUCLEOTIDE SEQUENCE [LARGE SCALE GENOMIC DNA]</scope>
    <source>
        <strain evidence="5 6">KX18D6</strain>
    </source>
</reference>
<dbReference type="InterPro" id="IPR003439">
    <property type="entry name" value="ABC_transporter-like_ATP-bd"/>
</dbReference>
<dbReference type="OrthoDB" id="9802264at2"/>
<keyword evidence="6" id="KW-1185">Reference proteome</keyword>
<evidence type="ECO:0000256" key="1">
    <source>
        <dbReference type="ARBA" id="ARBA00022448"/>
    </source>
</evidence>
<protein>
    <submittedName>
        <fullName evidence="5">ATP-binding cassette domain-containing protein</fullName>
    </submittedName>
</protein>
<dbReference type="KEGG" id="salk:FBQ74_09985"/>
<evidence type="ECO:0000259" key="4">
    <source>
        <dbReference type="PROSITE" id="PS50893"/>
    </source>
</evidence>
<feature type="domain" description="ABC transporter" evidence="4">
    <location>
        <begin position="1"/>
        <end position="219"/>
    </location>
</feature>
<name>A0A5B7YK91_9ALTE</name>
<keyword evidence="1" id="KW-0813">Transport</keyword>
<proteinExistence type="predicted"/>
<dbReference type="SMART" id="SM00382">
    <property type="entry name" value="AAA"/>
    <property type="match status" value="1"/>
</dbReference>
<dbReference type="PROSITE" id="PS50893">
    <property type="entry name" value="ABC_TRANSPORTER_2"/>
    <property type="match status" value="1"/>
</dbReference>
<dbReference type="InterPro" id="IPR003593">
    <property type="entry name" value="AAA+_ATPase"/>
</dbReference>
<dbReference type="Pfam" id="PF00005">
    <property type="entry name" value="ABC_tran"/>
    <property type="match status" value="1"/>
</dbReference>
<sequence length="219" mass="23877">MKNKTLTLDALCVRKGKQSLISVDTEVAPGTITTIMGPSGIGKSLLLAAIAGVLPEAFTYSGAVYYDGAELTSLPAHKRQLGILFQDPLLFEHMNVVQNIMFGMSKNESSKLSRTNALLDEVGLKGYGQKAVQALSGGQQARVALLRTLASSPRAVLLDEPFSKLDMQTRQQTRRWVFDTIRHQGVPCIMVTHDKADAHDAQGRVITVAHSEKEKDQQC</sequence>
<dbReference type="EMBL" id="CP039852">
    <property type="protein sequence ID" value="QCZ95199.1"/>
    <property type="molecule type" value="Genomic_DNA"/>
</dbReference>
<dbReference type="InterPro" id="IPR017871">
    <property type="entry name" value="ABC_transporter-like_CS"/>
</dbReference>
<dbReference type="SUPFAM" id="SSF52540">
    <property type="entry name" value="P-loop containing nucleoside triphosphate hydrolases"/>
    <property type="match status" value="1"/>
</dbReference>
<keyword evidence="3 5" id="KW-0067">ATP-binding</keyword>
<organism evidence="5 6">
    <name type="scientific">Salinimonas iocasae</name>
    <dbReference type="NCBI Taxonomy" id="2572577"/>
    <lineage>
        <taxon>Bacteria</taxon>
        <taxon>Pseudomonadati</taxon>
        <taxon>Pseudomonadota</taxon>
        <taxon>Gammaproteobacteria</taxon>
        <taxon>Alteromonadales</taxon>
        <taxon>Alteromonadaceae</taxon>
        <taxon>Alteromonas/Salinimonas group</taxon>
        <taxon>Salinimonas</taxon>
    </lineage>
</organism>
<dbReference type="Gene3D" id="3.40.50.300">
    <property type="entry name" value="P-loop containing nucleotide triphosphate hydrolases"/>
    <property type="match status" value="1"/>
</dbReference>